<dbReference type="InterPro" id="IPR029063">
    <property type="entry name" value="SAM-dependent_MTases_sf"/>
</dbReference>
<proteinExistence type="predicted"/>
<keyword evidence="2" id="KW-0808">Transferase</keyword>
<dbReference type="OrthoDB" id="9791837at2"/>
<evidence type="ECO:0000313" key="3">
    <source>
        <dbReference type="Proteomes" id="UP000316968"/>
    </source>
</evidence>
<dbReference type="Gene3D" id="3.40.50.150">
    <property type="entry name" value="Vaccinia Virus protein VP39"/>
    <property type="match status" value="1"/>
</dbReference>
<reference evidence="2 3" key="1">
    <citation type="submission" date="2019-06" db="EMBL/GenBank/DDBJ databases">
        <title>Saccharibacillus brassicae sp. nov., an endophytic bacterium isolated from Chinese cabbage seeds (Brassica pekinensis).</title>
        <authorList>
            <person name="Jiang L."/>
            <person name="Lee J."/>
            <person name="Kim S.W."/>
        </authorList>
    </citation>
    <scope>NUCLEOTIDE SEQUENCE [LARGE SCALE GENOMIC DNA]</scope>
    <source>
        <strain evidence="3">KCTC 43072 / ATSA2</strain>
    </source>
</reference>
<protein>
    <submittedName>
        <fullName evidence="2">Methyltransferase domain-containing protein</fullName>
    </submittedName>
</protein>
<dbReference type="GO" id="GO:0008168">
    <property type="term" value="F:methyltransferase activity"/>
    <property type="evidence" value="ECO:0007669"/>
    <property type="project" value="UniProtKB-KW"/>
</dbReference>
<dbReference type="KEGG" id="saca:FFV09_20905"/>
<feature type="domain" description="Methyltransferase" evidence="1">
    <location>
        <begin position="75"/>
        <end position="168"/>
    </location>
</feature>
<evidence type="ECO:0000259" key="1">
    <source>
        <dbReference type="Pfam" id="PF13649"/>
    </source>
</evidence>
<dbReference type="CDD" id="cd02440">
    <property type="entry name" value="AdoMet_MTases"/>
    <property type="match status" value="1"/>
</dbReference>
<name>A0A4Y6V3C0_SACBS</name>
<dbReference type="EMBL" id="CP041217">
    <property type="protein sequence ID" value="QDH23096.1"/>
    <property type="molecule type" value="Genomic_DNA"/>
</dbReference>
<dbReference type="RefSeq" id="WP_141449633.1">
    <property type="nucleotide sequence ID" value="NZ_CP041217.1"/>
</dbReference>
<keyword evidence="2" id="KW-0489">Methyltransferase</keyword>
<accession>A0A4Y6V3C0</accession>
<dbReference type="Pfam" id="PF13649">
    <property type="entry name" value="Methyltransf_25"/>
    <property type="match status" value="1"/>
</dbReference>
<dbReference type="AlphaFoldDB" id="A0A4Y6V3C0"/>
<gene>
    <name evidence="2" type="ORF">FFV09_20905</name>
</gene>
<dbReference type="SUPFAM" id="SSF53335">
    <property type="entry name" value="S-adenosyl-L-methionine-dependent methyltransferases"/>
    <property type="match status" value="1"/>
</dbReference>
<sequence>MSTFFDAAVWEEEWQAYGDGAAKRMRRSGIDPATAFNGKAAKFNEQSFNEEGRRRSARIVNWLAGRGVKFDGASVLDIGAASGVFTVPFAERGAKVTAFESSPPQVELLQANTVRFTENKVEIVSGQFEQIDIEQKGWKEAFDLVFVSMCPVVHDWNSVERILSCARRFAYISMPVSSSENSLVTEVTPLITGQPFRANVTEMGYLLHLLLLKGYAYETLVTSELKTTEHTPEEALEEAMMWLRHHNLPADERSRGIVQDHLKRHYPPDLVRVQQGGRFGKVLIRLQDRQMYVEE</sequence>
<organism evidence="2 3">
    <name type="scientific">Saccharibacillus brassicae</name>
    <dbReference type="NCBI Taxonomy" id="2583377"/>
    <lineage>
        <taxon>Bacteria</taxon>
        <taxon>Bacillati</taxon>
        <taxon>Bacillota</taxon>
        <taxon>Bacilli</taxon>
        <taxon>Bacillales</taxon>
        <taxon>Paenibacillaceae</taxon>
        <taxon>Saccharibacillus</taxon>
    </lineage>
</organism>
<dbReference type="InterPro" id="IPR041698">
    <property type="entry name" value="Methyltransf_25"/>
</dbReference>
<dbReference type="Proteomes" id="UP000316968">
    <property type="component" value="Chromosome"/>
</dbReference>
<keyword evidence="3" id="KW-1185">Reference proteome</keyword>
<dbReference type="GO" id="GO:0032259">
    <property type="term" value="P:methylation"/>
    <property type="evidence" value="ECO:0007669"/>
    <property type="project" value="UniProtKB-KW"/>
</dbReference>
<evidence type="ECO:0000313" key="2">
    <source>
        <dbReference type="EMBL" id="QDH23096.1"/>
    </source>
</evidence>